<sequence length="139" mass="15859">MYKAKTKPTPESVLEFLDTVTPESKRIDSMKLLKIFERITGHPAKMWGNSIIGFGKYYYKYESGHSGEAPLVGFSPRKKAFSLYFATGDDEREELLKGLGKHTSGKACVYVKKLEDINLDVLEELITQSLKFLKEKYPQ</sequence>
<evidence type="ECO:0000313" key="3">
    <source>
        <dbReference type="Proteomes" id="UP000432715"/>
    </source>
</evidence>
<comment type="caution">
    <text evidence="2">The sequence shown here is derived from an EMBL/GenBank/DDBJ whole genome shotgun (WGS) entry which is preliminary data.</text>
</comment>
<reference evidence="2 3" key="1">
    <citation type="submission" date="2019-10" db="EMBL/GenBank/DDBJ databases">
        <title>Alkaliphilus serpentinus sp. nov. and Alkaliphilus pronyensis sp. nov., two novel anaerobic alkaliphilic species isolated from the serpentinized-hosted hydrothermal field of the Prony Bay (New Caledonia).</title>
        <authorList>
            <person name="Postec A."/>
        </authorList>
    </citation>
    <scope>NUCLEOTIDE SEQUENCE [LARGE SCALE GENOMIC DNA]</scope>
    <source>
        <strain evidence="2 3">LacV</strain>
    </source>
</reference>
<accession>A0A6I0F7Y8</accession>
<proteinExistence type="predicted"/>
<dbReference type="SUPFAM" id="SSF159888">
    <property type="entry name" value="YdhG-like"/>
    <property type="match status" value="1"/>
</dbReference>
<organism evidence="2 3">
    <name type="scientific">Alkaliphilus pronyensis</name>
    <dbReference type="NCBI Taxonomy" id="1482732"/>
    <lineage>
        <taxon>Bacteria</taxon>
        <taxon>Bacillati</taxon>
        <taxon>Bacillota</taxon>
        <taxon>Clostridia</taxon>
        <taxon>Peptostreptococcales</taxon>
        <taxon>Natronincolaceae</taxon>
        <taxon>Alkaliphilus</taxon>
    </lineage>
</organism>
<evidence type="ECO:0000259" key="1">
    <source>
        <dbReference type="Pfam" id="PF08818"/>
    </source>
</evidence>
<keyword evidence="3" id="KW-1185">Reference proteome</keyword>
<protein>
    <submittedName>
        <fullName evidence="2">DUF1801 domain-containing protein</fullName>
    </submittedName>
</protein>
<name>A0A6I0F7Y8_9FIRM</name>
<dbReference type="OrthoDB" id="5951444at2"/>
<dbReference type="EMBL" id="WBZC01000013">
    <property type="protein sequence ID" value="KAB3536089.1"/>
    <property type="molecule type" value="Genomic_DNA"/>
</dbReference>
<dbReference type="RefSeq" id="WP_151860468.1">
    <property type="nucleotide sequence ID" value="NZ_WBZC01000013.1"/>
</dbReference>
<dbReference type="Pfam" id="PF08818">
    <property type="entry name" value="DUF1801"/>
    <property type="match status" value="1"/>
</dbReference>
<feature type="domain" description="YdhG-like" evidence="1">
    <location>
        <begin position="30"/>
        <end position="129"/>
    </location>
</feature>
<dbReference type="AlphaFoldDB" id="A0A6I0F7Y8"/>
<dbReference type="Proteomes" id="UP000432715">
    <property type="component" value="Unassembled WGS sequence"/>
</dbReference>
<gene>
    <name evidence="2" type="ORF">F8154_04840</name>
</gene>
<dbReference type="InterPro" id="IPR014922">
    <property type="entry name" value="YdhG-like"/>
</dbReference>
<evidence type="ECO:0000313" key="2">
    <source>
        <dbReference type="EMBL" id="KAB3536089.1"/>
    </source>
</evidence>